<comment type="caution">
    <text evidence="5">The sequence shown here is derived from an EMBL/GenBank/DDBJ whole genome shotgun (WGS) entry which is preliminary data.</text>
</comment>
<dbReference type="AlphaFoldDB" id="A0AAW0Q8J2"/>
<organism evidence="5 6">
    <name type="scientific">Apiospora kogelbergensis</name>
    <dbReference type="NCBI Taxonomy" id="1337665"/>
    <lineage>
        <taxon>Eukaryota</taxon>
        <taxon>Fungi</taxon>
        <taxon>Dikarya</taxon>
        <taxon>Ascomycota</taxon>
        <taxon>Pezizomycotina</taxon>
        <taxon>Sordariomycetes</taxon>
        <taxon>Xylariomycetidae</taxon>
        <taxon>Amphisphaeriales</taxon>
        <taxon>Apiosporaceae</taxon>
        <taxon>Apiospora</taxon>
    </lineage>
</organism>
<accession>A0AAW0Q8J2</accession>
<name>A0AAW0Q8J2_9PEZI</name>
<protein>
    <submittedName>
        <fullName evidence="5">Uncharacterized protein</fullName>
    </submittedName>
</protein>
<evidence type="ECO:0000256" key="2">
    <source>
        <dbReference type="SAM" id="Coils"/>
    </source>
</evidence>
<feature type="domain" description="DUF7708" evidence="3">
    <location>
        <begin position="77"/>
        <end position="200"/>
    </location>
</feature>
<evidence type="ECO:0000259" key="3">
    <source>
        <dbReference type="Pfam" id="PF24809"/>
    </source>
</evidence>
<keyword evidence="6" id="KW-1185">Reference proteome</keyword>
<gene>
    <name evidence="5" type="ORF">PG999_014014</name>
</gene>
<feature type="domain" description="Nephrocystin 3-like N-terminal" evidence="4">
    <location>
        <begin position="330"/>
        <end position="499"/>
    </location>
</feature>
<dbReference type="Pfam" id="PF24883">
    <property type="entry name" value="NPHP3_N"/>
    <property type="match status" value="1"/>
</dbReference>
<keyword evidence="2" id="KW-0175">Coiled coil</keyword>
<evidence type="ECO:0000313" key="6">
    <source>
        <dbReference type="Proteomes" id="UP001392437"/>
    </source>
</evidence>
<dbReference type="InterPro" id="IPR056884">
    <property type="entry name" value="NPHP3-like_N"/>
</dbReference>
<dbReference type="Pfam" id="PF24809">
    <property type="entry name" value="DUF7708"/>
    <property type="match status" value="1"/>
</dbReference>
<reference evidence="5 6" key="1">
    <citation type="submission" date="2023-01" db="EMBL/GenBank/DDBJ databases">
        <title>Analysis of 21 Apiospora genomes using comparative genomics revels a genus with tremendous synthesis potential of carbohydrate active enzymes and secondary metabolites.</title>
        <authorList>
            <person name="Sorensen T."/>
        </authorList>
    </citation>
    <scope>NUCLEOTIDE SEQUENCE [LARGE SCALE GENOMIC DNA]</scope>
    <source>
        <strain evidence="5 6">CBS 117206</strain>
    </source>
</reference>
<dbReference type="EMBL" id="JAQQWP010000011">
    <property type="protein sequence ID" value="KAK8095992.1"/>
    <property type="molecule type" value="Genomic_DNA"/>
</dbReference>
<evidence type="ECO:0000259" key="4">
    <source>
        <dbReference type="Pfam" id="PF24883"/>
    </source>
</evidence>
<evidence type="ECO:0000256" key="1">
    <source>
        <dbReference type="ARBA" id="ARBA00022737"/>
    </source>
</evidence>
<sequence>MVEFKIKYPVEPEARVQKECSIRSKTSWEEVLEVLEASAAAYTRNTGLKGAFKKTKEFIESKADTVERVTKVIPDVDYAKPILGTLTFLLQAFQQTSKVREEVKAGIEKLKRKFGLVEDYIAMYSTKEKVVDAVTTLHVTILKAIEDVIGYYTRHIIIKGLSALWDGKNYEKSLLQCLENISKDGNELIHEANTAHKQETHEIAGNVNKLEHWYKSANDGISNIINEHVRRVEARLEREESRREKEKARYEEDRRFFQRQIERQQAENKELKQLFYRATTPEPAALPAPTVVTQHDMLDFLISTDIETADIDYILSQRELIIPGGHDRTEQIMKSTQLREWLVQDDSKELLIHGNSEPEPISPVSFFCALLMRNLRGVEQFRSIAFFCGCHPYEDFGGARPMIMSLLAQLLQQQSFDLGFIDHELAYRMDDGDIGAFCFVFRQLVHQVKNTESVFCVIDGINFYEGFDEESLQETAYVLCSLLDLTRERGVIFKILVTSPSITVDTRLAIEDEDYLALPQRDANALGYSDLRFERQWREGFGAESEG</sequence>
<dbReference type="Proteomes" id="UP001392437">
    <property type="component" value="Unassembled WGS sequence"/>
</dbReference>
<evidence type="ECO:0000313" key="5">
    <source>
        <dbReference type="EMBL" id="KAK8095992.1"/>
    </source>
</evidence>
<feature type="coiled-coil region" evidence="2">
    <location>
        <begin position="229"/>
        <end position="274"/>
    </location>
</feature>
<dbReference type="InterPro" id="IPR056125">
    <property type="entry name" value="DUF7708"/>
</dbReference>
<dbReference type="PANTHER" id="PTHR40619">
    <property type="entry name" value="FUNGAL STAND N-TERMINAL GOODBYE DOMAIN-CONTAINING PROTEIN"/>
    <property type="match status" value="1"/>
</dbReference>
<proteinExistence type="predicted"/>
<keyword evidence="1" id="KW-0677">Repeat</keyword>
<dbReference type="PANTHER" id="PTHR40619:SF3">
    <property type="entry name" value="FUNGAL STAND N-TERMINAL GOODBYE DOMAIN-CONTAINING PROTEIN"/>
    <property type="match status" value="1"/>
</dbReference>